<feature type="non-terminal residue" evidence="2">
    <location>
        <position position="190"/>
    </location>
</feature>
<feature type="compositionally biased region" description="Polar residues" evidence="1">
    <location>
        <begin position="22"/>
        <end position="31"/>
    </location>
</feature>
<sequence>PVCLGSPREDPGLPPPAGDQTEPPSLQNQELPPSHEESLHDVIVPMLEEDGAMVLPRNGIPFHEFRPWPDLLQHQQGQNRRSAEDNRRGSNQQHGDSLRQRRLPDPSGPRHPDPLRHGQTESPTRGHPPNRAWTHTPPQRTTASPTSQFGGRGGAQPSCHGACSSGVSGHRSELFDQPRHLRCRLETRSR</sequence>
<feature type="non-terminal residue" evidence="2">
    <location>
        <position position="1"/>
    </location>
</feature>
<evidence type="ECO:0000256" key="1">
    <source>
        <dbReference type="SAM" id="MobiDB-lite"/>
    </source>
</evidence>
<feature type="region of interest" description="Disordered" evidence="1">
    <location>
        <begin position="1"/>
        <end position="45"/>
    </location>
</feature>
<protein>
    <submittedName>
        <fullName evidence="2">Katanin p60 ATPase-containing subunit</fullName>
    </submittedName>
</protein>
<feature type="compositionally biased region" description="Basic and acidic residues" evidence="1">
    <location>
        <begin position="170"/>
        <end position="190"/>
    </location>
</feature>
<proteinExistence type="predicted"/>
<reference evidence="2" key="1">
    <citation type="journal article" date="2014" name="PLoS ONE">
        <title>Transcriptome-Based Identification of ABC Transporters in the Western Tarnished Plant Bug Lygus hesperus.</title>
        <authorList>
            <person name="Hull J.J."/>
            <person name="Chaney K."/>
            <person name="Geib S.M."/>
            <person name="Fabrick J.A."/>
            <person name="Brent C.S."/>
            <person name="Walsh D."/>
            <person name="Lavine L.C."/>
        </authorList>
    </citation>
    <scope>NUCLEOTIDE SEQUENCE</scope>
</reference>
<feature type="compositionally biased region" description="Basic and acidic residues" evidence="1">
    <location>
        <begin position="96"/>
        <end position="119"/>
    </location>
</feature>
<gene>
    <name evidence="2" type="primary">AAA1</name>
    <name evidence="2" type="ORF">CM83_105557</name>
</gene>
<reference evidence="2" key="2">
    <citation type="submission" date="2014-07" db="EMBL/GenBank/DDBJ databases">
        <authorList>
            <person name="Hull J."/>
        </authorList>
    </citation>
    <scope>NUCLEOTIDE SEQUENCE</scope>
</reference>
<dbReference type="EMBL" id="GBHO01024737">
    <property type="protein sequence ID" value="JAG18867.1"/>
    <property type="molecule type" value="Transcribed_RNA"/>
</dbReference>
<name>A0A0A9XDR6_LYGHE</name>
<dbReference type="AlphaFoldDB" id="A0A0A9XDR6"/>
<evidence type="ECO:0000313" key="2">
    <source>
        <dbReference type="EMBL" id="JAG18867.1"/>
    </source>
</evidence>
<feature type="compositionally biased region" description="Polar residues" evidence="1">
    <location>
        <begin position="136"/>
        <end position="149"/>
    </location>
</feature>
<accession>A0A0A9XDR6</accession>
<feature type="region of interest" description="Disordered" evidence="1">
    <location>
        <begin position="74"/>
        <end position="190"/>
    </location>
</feature>
<organism evidence="2">
    <name type="scientific">Lygus hesperus</name>
    <name type="common">Western plant bug</name>
    <dbReference type="NCBI Taxonomy" id="30085"/>
    <lineage>
        <taxon>Eukaryota</taxon>
        <taxon>Metazoa</taxon>
        <taxon>Ecdysozoa</taxon>
        <taxon>Arthropoda</taxon>
        <taxon>Hexapoda</taxon>
        <taxon>Insecta</taxon>
        <taxon>Pterygota</taxon>
        <taxon>Neoptera</taxon>
        <taxon>Paraneoptera</taxon>
        <taxon>Hemiptera</taxon>
        <taxon>Heteroptera</taxon>
        <taxon>Panheteroptera</taxon>
        <taxon>Cimicomorpha</taxon>
        <taxon>Miridae</taxon>
        <taxon>Mirini</taxon>
        <taxon>Lygus</taxon>
    </lineage>
</organism>